<dbReference type="Proteomes" id="UP000285517">
    <property type="component" value="Chromosome"/>
</dbReference>
<evidence type="ECO:0000313" key="2">
    <source>
        <dbReference type="EMBL" id="QAA81769.1"/>
    </source>
</evidence>
<name>A0A410G3F3_9FLAO</name>
<accession>A0A410G3F3</accession>
<evidence type="ECO:0000256" key="1">
    <source>
        <dbReference type="SAM" id="SignalP"/>
    </source>
</evidence>
<keyword evidence="1" id="KW-0732">Signal</keyword>
<dbReference type="EMBL" id="CP034951">
    <property type="protein sequence ID" value="QAA81769.1"/>
    <property type="molecule type" value="Genomic_DNA"/>
</dbReference>
<feature type="chain" id="PRO_5019324918" description="Lipoprotein" evidence="1">
    <location>
        <begin position="22"/>
        <end position="244"/>
    </location>
</feature>
<proteinExistence type="predicted"/>
<feature type="signal peptide" evidence="1">
    <location>
        <begin position="1"/>
        <end position="21"/>
    </location>
</feature>
<reference evidence="2 3" key="1">
    <citation type="submission" date="2019-01" db="EMBL/GenBank/DDBJ databases">
        <title>Complete genome sequencing of Aequorivita sp. H23M31.</title>
        <authorList>
            <person name="Bae J.-W."/>
        </authorList>
    </citation>
    <scope>NUCLEOTIDE SEQUENCE [LARGE SCALE GENOMIC DNA]</scope>
    <source>
        <strain evidence="2 3">H23M31</strain>
    </source>
</reference>
<evidence type="ECO:0000313" key="3">
    <source>
        <dbReference type="Proteomes" id="UP000285517"/>
    </source>
</evidence>
<gene>
    <name evidence="2" type="ORF">EI546_08565</name>
</gene>
<sequence>MFQKLFLLAILSLFLASCQFTESLVLNEDGSGTISVEVNLNEMMAFGAMGGDSVVTKMDTIIYMKQFLEEKKDSIATLPKGEQMKLKKLENFNIHLKINTEASEMEYDIATTFKSIEEVDDLMNALNQAGNFVPGMDQNQKKDEPDSPDIIGVRYSFDKGVFKRDAYIKDKTRHQKEVDSLKQSEAFLGGVFYTLSYKFPRPIKKVSDPEATLSNDKKGLTLKKSFIDYFKNPDLLDLEVELEK</sequence>
<organism evidence="2 3">
    <name type="scientific">Aequorivita ciconiae</name>
    <dbReference type="NCBI Taxonomy" id="2494375"/>
    <lineage>
        <taxon>Bacteria</taxon>
        <taxon>Pseudomonadati</taxon>
        <taxon>Bacteroidota</taxon>
        <taxon>Flavobacteriia</taxon>
        <taxon>Flavobacteriales</taxon>
        <taxon>Flavobacteriaceae</taxon>
        <taxon>Aequorivita</taxon>
    </lineage>
</organism>
<evidence type="ECO:0008006" key="4">
    <source>
        <dbReference type="Google" id="ProtNLM"/>
    </source>
</evidence>
<dbReference type="KEGG" id="aev:EI546_08565"/>
<dbReference type="PROSITE" id="PS51257">
    <property type="entry name" value="PROKAR_LIPOPROTEIN"/>
    <property type="match status" value="1"/>
</dbReference>
<dbReference type="AlphaFoldDB" id="A0A410G3F3"/>
<protein>
    <recommendedName>
        <fullName evidence="4">Lipoprotein</fullName>
    </recommendedName>
</protein>
<dbReference type="OrthoDB" id="978531at2"/>
<dbReference type="RefSeq" id="WP_128250150.1">
    <property type="nucleotide sequence ID" value="NZ_CP034951.1"/>
</dbReference>
<keyword evidence="3" id="KW-1185">Reference proteome</keyword>